<reference evidence="2" key="1">
    <citation type="submission" date="2012-02" db="EMBL/GenBank/DDBJ databases">
        <title>Complete sequence of Mesorhizobium australicum WSM2073.</title>
        <authorList>
            <person name="Lucas S."/>
            <person name="Han J."/>
            <person name="Lapidus A."/>
            <person name="Cheng J.-F."/>
            <person name="Goodwin L."/>
            <person name="Pitluck S."/>
            <person name="Peters L."/>
            <person name="Gu W."/>
            <person name="Detter J.C."/>
            <person name="Han C."/>
            <person name="Tapia R."/>
            <person name="Land M."/>
            <person name="Hauser L."/>
            <person name="Kyrpides N."/>
            <person name="Ivanova N."/>
            <person name="Pagani I."/>
            <person name="Reeve W.G."/>
            <person name="Howieson J.G."/>
            <person name="Tiwari R.P."/>
            <person name="O'Hara G.W."/>
            <person name="Atkins C.A."/>
            <person name="Ronson C.W."/>
            <person name="Nandasena K.G."/>
            <person name="Woyke T."/>
        </authorList>
    </citation>
    <scope>NUCLEOTIDE SEQUENCE [LARGE SCALE GENOMIC DNA]</scope>
    <source>
        <strain evidence="2">LMG 24608 / HAMBI 3006 / WSM2073</strain>
    </source>
</reference>
<dbReference type="STRING" id="754035.Mesau_00560"/>
<evidence type="ECO:0000313" key="1">
    <source>
        <dbReference type="EMBL" id="AGB43051.1"/>
    </source>
</evidence>
<dbReference type="KEGG" id="mam:Mesau_00560"/>
<dbReference type="HOGENOM" id="CLU_1376751_0_0_5"/>
<dbReference type="SUPFAM" id="SSF140990">
    <property type="entry name" value="FtsH protease domain-like"/>
    <property type="match status" value="1"/>
</dbReference>
<dbReference type="GO" id="GO:0004222">
    <property type="term" value="F:metalloendopeptidase activity"/>
    <property type="evidence" value="ECO:0007669"/>
    <property type="project" value="InterPro"/>
</dbReference>
<accession>L0KDG3</accession>
<organism evidence="1 2">
    <name type="scientific">Mesorhizobium australicum (strain HAMBI 3006 / LMG 24608 / WSM2073)</name>
    <dbReference type="NCBI Taxonomy" id="754035"/>
    <lineage>
        <taxon>Bacteria</taxon>
        <taxon>Pseudomonadati</taxon>
        <taxon>Pseudomonadota</taxon>
        <taxon>Alphaproteobacteria</taxon>
        <taxon>Hyphomicrobiales</taxon>
        <taxon>Phyllobacteriaceae</taxon>
        <taxon>Mesorhizobium</taxon>
    </lineage>
</organism>
<dbReference type="Proteomes" id="UP000010998">
    <property type="component" value="Chromosome"/>
</dbReference>
<dbReference type="GO" id="GO:0005524">
    <property type="term" value="F:ATP binding"/>
    <property type="evidence" value="ECO:0007669"/>
    <property type="project" value="InterPro"/>
</dbReference>
<dbReference type="OrthoDB" id="8481087at2"/>
<evidence type="ECO:0008006" key="3">
    <source>
        <dbReference type="Google" id="ProtNLM"/>
    </source>
</evidence>
<dbReference type="RefSeq" id="WP_015314523.1">
    <property type="nucleotide sequence ID" value="NC_019973.1"/>
</dbReference>
<sequence>MNFEDEERERETDLLMHLARHELGHHVMARIVGFKVGDFKIGQDTLQIYGPGGSSSTNMMRPLRTKEEIVTYSRDRCKVALAGVLAGEMEDAVIVEAQSENKLEHGGGQDDYTKAIENIQLLRNILYPDSDIEEATKEVHVLLKELWMETIQIISAEGLMIEQLATELVERKMKTPKKALILTAEEMAELPLLKERFG</sequence>
<gene>
    <name evidence="1" type="ordered locus">Mesau_00560</name>
</gene>
<name>L0KDG3_MESAW</name>
<keyword evidence="2" id="KW-1185">Reference proteome</keyword>
<evidence type="ECO:0000313" key="2">
    <source>
        <dbReference type="Proteomes" id="UP000010998"/>
    </source>
</evidence>
<dbReference type="GO" id="GO:0004176">
    <property type="term" value="F:ATP-dependent peptidase activity"/>
    <property type="evidence" value="ECO:0007669"/>
    <property type="project" value="InterPro"/>
</dbReference>
<proteinExistence type="predicted"/>
<dbReference type="GO" id="GO:0006508">
    <property type="term" value="P:proteolysis"/>
    <property type="evidence" value="ECO:0007669"/>
    <property type="project" value="InterPro"/>
</dbReference>
<dbReference type="EMBL" id="CP003358">
    <property type="protein sequence ID" value="AGB43051.1"/>
    <property type="molecule type" value="Genomic_DNA"/>
</dbReference>
<dbReference type="GeneID" id="90988095"/>
<dbReference type="InterPro" id="IPR037219">
    <property type="entry name" value="Peptidase_M41-like"/>
</dbReference>
<dbReference type="Gene3D" id="1.20.58.760">
    <property type="entry name" value="Peptidase M41"/>
    <property type="match status" value="1"/>
</dbReference>
<dbReference type="AlphaFoldDB" id="L0KDG3"/>
<protein>
    <recommendedName>
        <fullName evidence="3">Peptidase family M41</fullName>
    </recommendedName>
</protein>